<name>A0AAD7PLY9_QUISA</name>
<dbReference type="KEGG" id="qsa:O6P43_020098"/>
<evidence type="ECO:0000313" key="3">
    <source>
        <dbReference type="Proteomes" id="UP001163823"/>
    </source>
</evidence>
<feature type="compositionally biased region" description="Basic and acidic residues" evidence="1">
    <location>
        <begin position="100"/>
        <end position="112"/>
    </location>
</feature>
<organism evidence="2 3">
    <name type="scientific">Quillaja saponaria</name>
    <name type="common">Soap bark tree</name>
    <dbReference type="NCBI Taxonomy" id="32244"/>
    <lineage>
        <taxon>Eukaryota</taxon>
        <taxon>Viridiplantae</taxon>
        <taxon>Streptophyta</taxon>
        <taxon>Embryophyta</taxon>
        <taxon>Tracheophyta</taxon>
        <taxon>Spermatophyta</taxon>
        <taxon>Magnoliopsida</taxon>
        <taxon>eudicotyledons</taxon>
        <taxon>Gunneridae</taxon>
        <taxon>Pentapetalae</taxon>
        <taxon>rosids</taxon>
        <taxon>fabids</taxon>
        <taxon>Fabales</taxon>
        <taxon>Quillajaceae</taxon>
        <taxon>Quillaja</taxon>
    </lineage>
</organism>
<sequence>MTGGVQKGGKVYGCGTPGGARALFGDKINSSRSSLRSTATLQPDVASAERIHTLEQQLEYQKRKTDEMSNIMKVMMNKLGLNPSILGGLQDASSSGVDGGHGDGEEILHEDGNNDDDLDDIIPTNNTKHSIDNFRP</sequence>
<gene>
    <name evidence="2" type="ORF">O6P43_020098</name>
</gene>
<protein>
    <submittedName>
        <fullName evidence="2">Uncharacterized protein</fullName>
    </submittedName>
</protein>
<feature type="region of interest" description="Disordered" evidence="1">
    <location>
        <begin position="87"/>
        <end position="136"/>
    </location>
</feature>
<evidence type="ECO:0000313" key="2">
    <source>
        <dbReference type="EMBL" id="KAJ7959535.1"/>
    </source>
</evidence>
<comment type="caution">
    <text evidence="2">The sequence shown here is derived from an EMBL/GenBank/DDBJ whole genome shotgun (WGS) entry which is preliminary data.</text>
</comment>
<dbReference type="AlphaFoldDB" id="A0AAD7PLY9"/>
<keyword evidence="3" id="KW-1185">Reference proteome</keyword>
<reference evidence="2" key="1">
    <citation type="journal article" date="2023" name="Science">
        <title>Elucidation of the pathway for biosynthesis of saponin adjuvants from the soapbark tree.</title>
        <authorList>
            <person name="Reed J."/>
            <person name="Orme A."/>
            <person name="El-Demerdash A."/>
            <person name="Owen C."/>
            <person name="Martin L.B.B."/>
            <person name="Misra R.C."/>
            <person name="Kikuchi S."/>
            <person name="Rejzek M."/>
            <person name="Martin A.C."/>
            <person name="Harkess A."/>
            <person name="Leebens-Mack J."/>
            <person name="Louveau T."/>
            <person name="Stephenson M.J."/>
            <person name="Osbourn A."/>
        </authorList>
    </citation>
    <scope>NUCLEOTIDE SEQUENCE</scope>
    <source>
        <strain evidence="2">S10</strain>
    </source>
</reference>
<dbReference type="EMBL" id="JARAOO010000008">
    <property type="protein sequence ID" value="KAJ7959535.1"/>
    <property type="molecule type" value="Genomic_DNA"/>
</dbReference>
<proteinExistence type="predicted"/>
<accession>A0AAD7PLY9</accession>
<dbReference type="Proteomes" id="UP001163823">
    <property type="component" value="Chromosome 8"/>
</dbReference>
<evidence type="ECO:0000256" key="1">
    <source>
        <dbReference type="SAM" id="MobiDB-lite"/>
    </source>
</evidence>